<dbReference type="InterPro" id="IPR058852">
    <property type="entry name" value="HTH_77"/>
</dbReference>
<dbReference type="RefSeq" id="WP_344451913.1">
    <property type="nucleotide sequence ID" value="NZ_BAAATZ010000015.1"/>
</dbReference>
<proteinExistence type="predicted"/>
<dbReference type="InterPro" id="IPR016032">
    <property type="entry name" value="Sig_transdc_resp-reg_C-effctor"/>
</dbReference>
<dbReference type="SMART" id="SM01043">
    <property type="entry name" value="BTAD"/>
    <property type="match status" value="1"/>
</dbReference>
<dbReference type="CDD" id="cd15831">
    <property type="entry name" value="BTAD"/>
    <property type="match status" value="1"/>
</dbReference>
<comment type="caution">
    <text evidence="3">The sequence shown here is derived from an EMBL/GenBank/DDBJ whole genome shotgun (WGS) entry which is preliminary data.</text>
</comment>
<dbReference type="Gene3D" id="1.10.10.10">
    <property type="entry name" value="Winged helix-like DNA-binding domain superfamily/Winged helix DNA-binding domain"/>
    <property type="match status" value="1"/>
</dbReference>
<dbReference type="InterPro" id="IPR005158">
    <property type="entry name" value="BTAD"/>
</dbReference>
<accession>A0ABN3UEX3</accession>
<dbReference type="Proteomes" id="UP001501842">
    <property type="component" value="Unassembled WGS sequence"/>
</dbReference>
<protein>
    <recommendedName>
        <fullName evidence="2">Bacterial transcriptional activator domain-containing protein</fullName>
    </recommendedName>
</protein>
<dbReference type="PANTHER" id="PTHR47691:SF3">
    <property type="entry name" value="HTH-TYPE TRANSCRIPTIONAL REGULATOR RV0890C-RELATED"/>
    <property type="match status" value="1"/>
</dbReference>
<evidence type="ECO:0000313" key="3">
    <source>
        <dbReference type="EMBL" id="GAA2729081.1"/>
    </source>
</evidence>
<dbReference type="SUPFAM" id="SSF46894">
    <property type="entry name" value="C-terminal effector domain of the bipartite response regulators"/>
    <property type="match status" value="1"/>
</dbReference>
<name>A0ABN3UEX3_9ACTN</name>
<evidence type="ECO:0000313" key="4">
    <source>
        <dbReference type="Proteomes" id="UP001501842"/>
    </source>
</evidence>
<organism evidence="3 4">
    <name type="scientific">Actinocorallia aurantiaca</name>
    <dbReference type="NCBI Taxonomy" id="46204"/>
    <lineage>
        <taxon>Bacteria</taxon>
        <taxon>Bacillati</taxon>
        <taxon>Actinomycetota</taxon>
        <taxon>Actinomycetes</taxon>
        <taxon>Streptosporangiales</taxon>
        <taxon>Thermomonosporaceae</taxon>
        <taxon>Actinocorallia</taxon>
    </lineage>
</organism>
<dbReference type="InterPro" id="IPR041664">
    <property type="entry name" value="AAA_16"/>
</dbReference>
<keyword evidence="1" id="KW-0175">Coiled coil</keyword>
<dbReference type="EMBL" id="BAAATZ010000015">
    <property type="protein sequence ID" value="GAA2729081.1"/>
    <property type="molecule type" value="Genomic_DNA"/>
</dbReference>
<sequence>MRYRVLGTTQAIREDGSSVPLGGAPRRALLTALALEPGRMWSASGLAGEVWGDEAPADAIVALRTLVGRLQRGLGRDAIRADDGGYGLVADPDDIDAYRFERLADEGARALAGGDAEHAFVLLDEALALWRGPALVDLPDGAGWSARWDARRSAALRTRLTAGLALGRAEELLPELTVLCAEHPLDEPLHILRLRALRDVGRPAQALAAYDSVRRALAVRLGTLPGPELRALHAKLLRPQLEPEAPPRPEPLSQPGNLRAPLTGFVGREDDLSAVRDGLARHRLVTLTGEGGVGKTRLSLEVAAAESAARSWPDGVWTVELAPVEAYADTVTVAAAMVTALGARDTALGARDTVLLSTRPEELRASTARVGDDPRVRLAEHCAHRRMLLVLDNCEHVVDSVAELVVWLLARCPGLRVLTTSREPLDVQNEALYSVEPLHGPAALRLLAERGAAARAGFRTEEGPAACAEICRRLDGLPLAIELAAARLRLLTARQIADRLDDRFRMLNGGSRDVLSRRRTLRAIIDWSWDLLHPKERTVLTTLSVFAGGCDLEAAEEICGSGVLEVLESLVDKSFVVAVPDSPGGQTRYRLLETVSEYAGERLDESGERESVERRHLVHFRELARNTDPLLRGPRQLIALERLETEYENLRAALRRAIALRDEQEALCLVGSLCWYWSLRKYKTDARTFSAATFALGPGFLPKPVQPGPPLYESYTGSPPPWEPELLEEARRGARLIHLANSNDEHSPWTADATGPTLRGITNVYRPGLPQVCRIPGFLWFYALLLAGDRQRLDEAVDAAVRTCRELDYGWELGLLLQQRGNMLAADPETYRESRRDADESLELFRSAGDSWGTATALSCRAEAEENHGEYRAAAADYLEAIREVELLGAWAQVGPLRAGLGMVLAELGEWETAERLLHEALKETRRHGFTETIPHTRTRLAQLLGRTGRIGEARGQLDAARREFAGGVPPLFEGTVLSVGSWLDNLDGRYDAALEKARAAMAGPGDPRAFPHLPVTRLVNAARALAGLGGAERATTAARLLGTYDALLPSGYFPSTIERETKAAAERGARDVLGDAAYEDAHAEGGALTVEEATALV</sequence>
<reference evidence="3 4" key="1">
    <citation type="journal article" date="2019" name="Int. J. Syst. Evol. Microbiol.">
        <title>The Global Catalogue of Microorganisms (GCM) 10K type strain sequencing project: providing services to taxonomists for standard genome sequencing and annotation.</title>
        <authorList>
            <consortium name="The Broad Institute Genomics Platform"/>
            <consortium name="The Broad Institute Genome Sequencing Center for Infectious Disease"/>
            <person name="Wu L."/>
            <person name="Ma J."/>
        </authorList>
    </citation>
    <scope>NUCLEOTIDE SEQUENCE [LARGE SCALE GENOMIC DNA]</scope>
    <source>
        <strain evidence="3 4">JCM 8201</strain>
    </source>
</reference>
<feature type="coiled-coil region" evidence="1">
    <location>
        <begin position="640"/>
        <end position="667"/>
    </location>
</feature>
<dbReference type="Pfam" id="PF25872">
    <property type="entry name" value="HTH_77"/>
    <property type="match status" value="1"/>
</dbReference>
<dbReference type="SUPFAM" id="SSF52540">
    <property type="entry name" value="P-loop containing nucleoside triphosphate hydrolases"/>
    <property type="match status" value="1"/>
</dbReference>
<dbReference type="SUPFAM" id="SSF48452">
    <property type="entry name" value="TPR-like"/>
    <property type="match status" value="2"/>
</dbReference>
<dbReference type="InterPro" id="IPR011990">
    <property type="entry name" value="TPR-like_helical_dom_sf"/>
</dbReference>
<dbReference type="InterPro" id="IPR027417">
    <property type="entry name" value="P-loop_NTPase"/>
</dbReference>
<evidence type="ECO:0000259" key="2">
    <source>
        <dbReference type="SMART" id="SM01043"/>
    </source>
</evidence>
<dbReference type="Pfam" id="PF13191">
    <property type="entry name" value="AAA_16"/>
    <property type="match status" value="1"/>
</dbReference>
<dbReference type="PANTHER" id="PTHR47691">
    <property type="entry name" value="REGULATOR-RELATED"/>
    <property type="match status" value="1"/>
</dbReference>
<feature type="domain" description="Bacterial transcriptional activator" evidence="2">
    <location>
        <begin position="95"/>
        <end position="237"/>
    </location>
</feature>
<keyword evidence="4" id="KW-1185">Reference proteome</keyword>
<dbReference type="InterPro" id="IPR036388">
    <property type="entry name" value="WH-like_DNA-bd_sf"/>
</dbReference>
<dbReference type="Gene3D" id="1.25.40.10">
    <property type="entry name" value="Tetratricopeptide repeat domain"/>
    <property type="match status" value="2"/>
</dbReference>
<gene>
    <name evidence="3" type="ORF">GCM10010439_38690</name>
</gene>
<dbReference type="Pfam" id="PF03704">
    <property type="entry name" value="BTAD"/>
    <property type="match status" value="1"/>
</dbReference>
<evidence type="ECO:0000256" key="1">
    <source>
        <dbReference type="SAM" id="Coils"/>
    </source>
</evidence>
<dbReference type="Gene3D" id="3.40.50.300">
    <property type="entry name" value="P-loop containing nucleotide triphosphate hydrolases"/>
    <property type="match status" value="1"/>
</dbReference>